<keyword evidence="2" id="KW-1185">Reference proteome</keyword>
<dbReference type="Proteomes" id="UP001469553">
    <property type="component" value="Unassembled WGS sequence"/>
</dbReference>
<comment type="caution">
    <text evidence="1">The sequence shown here is derived from an EMBL/GenBank/DDBJ whole genome shotgun (WGS) entry which is preliminary data.</text>
</comment>
<name>A0ABV1A1J6_9TELE</name>
<proteinExistence type="predicted"/>
<reference evidence="1 2" key="1">
    <citation type="submission" date="2021-06" db="EMBL/GenBank/DDBJ databases">
        <authorList>
            <person name="Palmer J.M."/>
        </authorList>
    </citation>
    <scope>NUCLEOTIDE SEQUENCE [LARGE SCALE GENOMIC DNA]</scope>
    <source>
        <strain evidence="1 2">AS_MEX2019</strain>
        <tissue evidence="1">Muscle</tissue>
    </source>
</reference>
<gene>
    <name evidence="1" type="ORF">AMECASPLE_021321</name>
</gene>
<organism evidence="1 2">
    <name type="scientific">Ameca splendens</name>
    <dbReference type="NCBI Taxonomy" id="208324"/>
    <lineage>
        <taxon>Eukaryota</taxon>
        <taxon>Metazoa</taxon>
        <taxon>Chordata</taxon>
        <taxon>Craniata</taxon>
        <taxon>Vertebrata</taxon>
        <taxon>Euteleostomi</taxon>
        <taxon>Actinopterygii</taxon>
        <taxon>Neopterygii</taxon>
        <taxon>Teleostei</taxon>
        <taxon>Neoteleostei</taxon>
        <taxon>Acanthomorphata</taxon>
        <taxon>Ovalentaria</taxon>
        <taxon>Atherinomorphae</taxon>
        <taxon>Cyprinodontiformes</taxon>
        <taxon>Goodeidae</taxon>
        <taxon>Ameca</taxon>
    </lineage>
</organism>
<evidence type="ECO:0000313" key="2">
    <source>
        <dbReference type="Proteomes" id="UP001469553"/>
    </source>
</evidence>
<evidence type="ECO:0000313" key="1">
    <source>
        <dbReference type="EMBL" id="MEQ2311551.1"/>
    </source>
</evidence>
<dbReference type="EMBL" id="JAHRIP010077066">
    <property type="protein sequence ID" value="MEQ2311551.1"/>
    <property type="molecule type" value="Genomic_DNA"/>
</dbReference>
<accession>A0ABV1A1J6</accession>
<sequence length="104" mass="11545">MNEKAPLSSSLHAAHSELVVSNSQKIPGNLLNARCFYQKLQLQDGDSDTDRLRSAPRQCASSATKPALKFPAITELLLLSMYSHSRGTGVRQLTLMVFVDWHFT</sequence>
<protein>
    <submittedName>
        <fullName evidence="1">Uncharacterized protein</fullName>
    </submittedName>
</protein>